<dbReference type="Proteomes" id="UP000244855">
    <property type="component" value="Unassembled WGS sequence"/>
</dbReference>
<keyword evidence="3" id="KW-1185">Reference proteome</keyword>
<proteinExistence type="predicted"/>
<protein>
    <submittedName>
        <fullName evidence="2">Uncharacterized protein</fullName>
    </submittedName>
</protein>
<evidence type="ECO:0000313" key="3">
    <source>
        <dbReference type="Proteomes" id="UP000244855"/>
    </source>
</evidence>
<evidence type="ECO:0000313" key="2">
    <source>
        <dbReference type="EMBL" id="PVH93976.1"/>
    </source>
</evidence>
<organism evidence="2 3">
    <name type="scientific">Periconia macrospinosa</name>
    <dbReference type="NCBI Taxonomy" id="97972"/>
    <lineage>
        <taxon>Eukaryota</taxon>
        <taxon>Fungi</taxon>
        <taxon>Dikarya</taxon>
        <taxon>Ascomycota</taxon>
        <taxon>Pezizomycotina</taxon>
        <taxon>Dothideomycetes</taxon>
        <taxon>Pleosporomycetidae</taxon>
        <taxon>Pleosporales</taxon>
        <taxon>Massarineae</taxon>
        <taxon>Periconiaceae</taxon>
        <taxon>Periconia</taxon>
    </lineage>
</organism>
<name>A0A2V1D795_9PLEO</name>
<keyword evidence="1" id="KW-0732">Signal</keyword>
<feature type="signal peptide" evidence="1">
    <location>
        <begin position="1"/>
        <end position="23"/>
    </location>
</feature>
<accession>A0A2V1D795</accession>
<gene>
    <name evidence="2" type="ORF">DM02DRAFT_618922</name>
</gene>
<evidence type="ECO:0000256" key="1">
    <source>
        <dbReference type="SAM" id="SignalP"/>
    </source>
</evidence>
<sequence>MLVGRGPWAVAVAVAIALRLCLRLCCVCVGVCGSRRRGDVDSGRRVARPFL</sequence>
<feature type="chain" id="PRO_5015998068" evidence="1">
    <location>
        <begin position="24"/>
        <end position="51"/>
    </location>
</feature>
<reference evidence="2 3" key="1">
    <citation type="journal article" date="2018" name="Sci. Rep.">
        <title>Comparative genomics provides insights into the lifestyle and reveals functional heterogeneity of dark septate endophytic fungi.</title>
        <authorList>
            <person name="Knapp D.G."/>
            <person name="Nemeth J.B."/>
            <person name="Barry K."/>
            <person name="Hainaut M."/>
            <person name="Henrissat B."/>
            <person name="Johnson J."/>
            <person name="Kuo A."/>
            <person name="Lim J.H.P."/>
            <person name="Lipzen A."/>
            <person name="Nolan M."/>
            <person name="Ohm R.A."/>
            <person name="Tamas L."/>
            <person name="Grigoriev I.V."/>
            <person name="Spatafora J.W."/>
            <person name="Nagy L.G."/>
            <person name="Kovacs G.M."/>
        </authorList>
    </citation>
    <scope>NUCLEOTIDE SEQUENCE [LARGE SCALE GENOMIC DNA]</scope>
    <source>
        <strain evidence="2 3">DSE2036</strain>
    </source>
</reference>
<dbReference type="AlphaFoldDB" id="A0A2V1D795"/>
<dbReference type="EMBL" id="KZ805557">
    <property type="protein sequence ID" value="PVH93976.1"/>
    <property type="molecule type" value="Genomic_DNA"/>
</dbReference>